<dbReference type="SUPFAM" id="SSF49785">
    <property type="entry name" value="Galactose-binding domain-like"/>
    <property type="match status" value="1"/>
</dbReference>
<keyword evidence="2" id="KW-0165">Cleavage on pair of basic residues</keyword>
<reference evidence="9" key="2">
    <citation type="submission" date="2017-11" db="EMBL/GenBank/DDBJ databases">
        <title>Coralsnake Venomics: Analyses of Venom Gland Transcriptomes and Proteomes of Six Brazilian Taxa.</title>
        <authorList>
            <person name="Aird S.D."/>
            <person name="Jorge da Silva N."/>
            <person name="Qiu L."/>
            <person name="Villar-Briones A."/>
            <person name="Aparecida-Saddi V."/>
            <person name="Campos-Telles M.P."/>
            <person name="Grau M."/>
            <person name="Mikheyev A.S."/>
        </authorList>
    </citation>
    <scope>NUCLEOTIDE SEQUENCE</scope>
    <source>
        <tissue evidence="9">Venom_gland</tissue>
    </source>
</reference>
<dbReference type="Gene3D" id="2.60.120.260">
    <property type="entry name" value="Galactose-binding domain-like"/>
    <property type="match status" value="1"/>
</dbReference>
<dbReference type="PROSITE" id="PS51829">
    <property type="entry name" value="P_HOMO_B"/>
    <property type="match status" value="1"/>
</dbReference>
<keyword evidence="4" id="KW-0378">Hydrolase</keyword>
<proteinExistence type="predicted"/>
<evidence type="ECO:0000313" key="9">
    <source>
        <dbReference type="EMBL" id="LAA73881.1"/>
    </source>
</evidence>
<evidence type="ECO:0000256" key="7">
    <source>
        <dbReference type="ARBA" id="ARBA00023180"/>
    </source>
</evidence>
<keyword evidence="7" id="KW-0325">Glycoprotein</keyword>
<evidence type="ECO:0000256" key="3">
    <source>
        <dbReference type="ARBA" id="ARBA00022729"/>
    </source>
</evidence>
<dbReference type="GO" id="GO:0005802">
    <property type="term" value="C:trans-Golgi network"/>
    <property type="evidence" value="ECO:0007669"/>
    <property type="project" value="TreeGrafter"/>
</dbReference>
<dbReference type="PANTHER" id="PTHR42884">
    <property type="entry name" value="PROPROTEIN CONVERTASE SUBTILISIN/KEXIN-RELATED"/>
    <property type="match status" value="1"/>
</dbReference>
<evidence type="ECO:0000256" key="6">
    <source>
        <dbReference type="ARBA" id="ARBA00023145"/>
    </source>
</evidence>
<evidence type="ECO:0000256" key="5">
    <source>
        <dbReference type="ARBA" id="ARBA00022825"/>
    </source>
</evidence>
<protein>
    <recommendedName>
        <fullName evidence="8">P/Homo B domain-containing protein</fullName>
    </recommendedName>
</protein>
<dbReference type="Pfam" id="PF01483">
    <property type="entry name" value="P_proprotein"/>
    <property type="match status" value="1"/>
</dbReference>
<dbReference type="InterPro" id="IPR002884">
    <property type="entry name" value="P_dom"/>
</dbReference>
<evidence type="ECO:0000256" key="4">
    <source>
        <dbReference type="ARBA" id="ARBA00022801"/>
    </source>
</evidence>
<dbReference type="EMBL" id="IACK01048266">
    <property type="protein sequence ID" value="LAA73881.1"/>
    <property type="molecule type" value="Transcribed_RNA"/>
</dbReference>
<dbReference type="GO" id="GO:0004252">
    <property type="term" value="F:serine-type endopeptidase activity"/>
    <property type="evidence" value="ECO:0007669"/>
    <property type="project" value="InterPro"/>
</dbReference>
<keyword evidence="3" id="KW-0732">Signal</keyword>
<organism evidence="9">
    <name type="scientific">Micrurus lemniscatus lemniscatus</name>
    <dbReference type="NCBI Taxonomy" id="129467"/>
    <lineage>
        <taxon>Eukaryota</taxon>
        <taxon>Metazoa</taxon>
        <taxon>Chordata</taxon>
        <taxon>Craniata</taxon>
        <taxon>Vertebrata</taxon>
        <taxon>Euteleostomi</taxon>
        <taxon>Lepidosauria</taxon>
        <taxon>Squamata</taxon>
        <taxon>Bifurcata</taxon>
        <taxon>Unidentata</taxon>
        <taxon>Episquamata</taxon>
        <taxon>Toxicofera</taxon>
        <taxon>Serpentes</taxon>
        <taxon>Colubroidea</taxon>
        <taxon>Elapidae</taxon>
        <taxon>Elapinae</taxon>
        <taxon>Micrurus</taxon>
    </lineage>
</organism>
<dbReference type="GO" id="GO:0000139">
    <property type="term" value="C:Golgi membrane"/>
    <property type="evidence" value="ECO:0007669"/>
    <property type="project" value="TreeGrafter"/>
</dbReference>
<keyword evidence="1" id="KW-0645">Protease</keyword>
<accession>A0A2D4HPJ1</accession>
<sequence length="139" mass="16113">MYFSNRTIRPDNIRNGPDNGVRSIYKATGCADNANHHVIYLEHVVVRITITHPRRGDLAIYLTSPSGTRSQLLSNRLFDHSMEGFKNWEFMTTHCWGEKAAGDWILEIYDTPSQLRNVKTPGMNTLFCWLFTLLFIYLM</sequence>
<dbReference type="FunFam" id="2.60.120.260:FF:000006">
    <property type="entry name" value="Proprotein convertase subtilisin/kexin type 5"/>
    <property type="match status" value="1"/>
</dbReference>
<dbReference type="GO" id="GO:0016486">
    <property type="term" value="P:peptide hormone processing"/>
    <property type="evidence" value="ECO:0007669"/>
    <property type="project" value="TreeGrafter"/>
</dbReference>
<dbReference type="PANTHER" id="PTHR42884:SF7">
    <property type="entry name" value="PROPROTEIN CONVERTASE SUBTILISIN_KEXIN TYPE 5"/>
    <property type="match status" value="1"/>
</dbReference>
<evidence type="ECO:0000259" key="8">
    <source>
        <dbReference type="PROSITE" id="PS51829"/>
    </source>
</evidence>
<keyword evidence="6" id="KW-0865">Zymogen</keyword>
<dbReference type="InterPro" id="IPR008979">
    <property type="entry name" value="Galactose-bd-like_sf"/>
</dbReference>
<evidence type="ECO:0000256" key="2">
    <source>
        <dbReference type="ARBA" id="ARBA00022685"/>
    </source>
</evidence>
<dbReference type="AlphaFoldDB" id="A0A2D4HPJ1"/>
<reference evidence="9" key="1">
    <citation type="submission" date="2017-07" db="EMBL/GenBank/DDBJ databases">
        <authorList>
            <person name="Mikheyev A."/>
            <person name="Grau M."/>
        </authorList>
    </citation>
    <scope>NUCLEOTIDE SEQUENCE</scope>
    <source>
        <tissue evidence="9">Venom_gland</tissue>
    </source>
</reference>
<feature type="domain" description="P/Homo B" evidence="8">
    <location>
        <begin position="1"/>
        <end position="139"/>
    </location>
</feature>
<name>A0A2D4HPJ1_MICLE</name>
<evidence type="ECO:0000256" key="1">
    <source>
        <dbReference type="ARBA" id="ARBA00022670"/>
    </source>
</evidence>
<keyword evidence="5" id="KW-0720">Serine protease</keyword>